<evidence type="ECO:0000313" key="4">
    <source>
        <dbReference type="Proteomes" id="UP001320898"/>
    </source>
</evidence>
<name>A0AAW5R0N4_9HYPH</name>
<dbReference type="AlphaFoldDB" id="A0AAW5R0N4"/>
<feature type="domain" description="TadE-like" evidence="2">
    <location>
        <begin position="15"/>
        <end position="57"/>
    </location>
</feature>
<dbReference type="Pfam" id="PF07811">
    <property type="entry name" value="TadE"/>
    <property type="match status" value="1"/>
</dbReference>
<dbReference type="RefSeq" id="WP_261616280.1">
    <property type="nucleotide sequence ID" value="NZ_JALIDZ010000005.1"/>
</dbReference>
<evidence type="ECO:0000259" key="2">
    <source>
        <dbReference type="Pfam" id="PF07811"/>
    </source>
</evidence>
<keyword evidence="1" id="KW-0812">Transmembrane</keyword>
<evidence type="ECO:0000256" key="1">
    <source>
        <dbReference type="SAM" id="Phobius"/>
    </source>
</evidence>
<keyword evidence="1" id="KW-1133">Transmembrane helix</keyword>
<organism evidence="3 4">
    <name type="scientific">Microbaculum marinisediminis</name>
    <dbReference type="NCBI Taxonomy" id="2931392"/>
    <lineage>
        <taxon>Bacteria</taxon>
        <taxon>Pseudomonadati</taxon>
        <taxon>Pseudomonadota</taxon>
        <taxon>Alphaproteobacteria</taxon>
        <taxon>Hyphomicrobiales</taxon>
        <taxon>Tepidamorphaceae</taxon>
        <taxon>Microbaculum</taxon>
    </lineage>
</organism>
<evidence type="ECO:0000313" key="3">
    <source>
        <dbReference type="EMBL" id="MCT8972704.1"/>
    </source>
</evidence>
<accession>A0AAW5R0N4</accession>
<dbReference type="InterPro" id="IPR012495">
    <property type="entry name" value="TadE-like_dom"/>
</dbReference>
<comment type="caution">
    <text evidence="3">The sequence shown here is derived from an EMBL/GenBank/DDBJ whole genome shotgun (WGS) entry which is preliminary data.</text>
</comment>
<dbReference type="EMBL" id="JALIDZ010000005">
    <property type="protein sequence ID" value="MCT8972704.1"/>
    <property type="molecule type" value="Genomic_DNA"/>
</dbReference>
<keyword evidence="4" id="KW-1185">Reference proteome</keyword>
<gene>
    <name evidence="3" type="ORF">MUB46_12635</name>
</gene>
<keyword evidence="1" id="KW-0472">Membrane</keyword>
<feature type="transmembrane region" description="Helical" evidence="1">
    <location>
        <begin position="21"/>
        <end position="43"/>
    </location>
</feature>
<reference evidence="3 4" key="1">
    <citation type="submission" date="2022-04" db="EMBL/GenBank/DDBJ databases">
        <authorList>
            <person name="Ye Y.-Q."/>
            <person name="Du Z.-J."/>
        </authorList>
    </citation>
    <scope>NUCLEOTIDE SEQUENCE [LARGE SCALE GENOMIC DNA]</scope>
    <source>
        <strain evidence="3 4">A6E488</strain>
    </source>
</reference>
<sequence length="213" mass="22216">MVNRRARAFLAENEGATMVEMTLVIVLLFLVTLGFVDFGYALYQWNQASKAVQVGARLAAVSNPVATGLAAKVAELNAEIAPGDPSKSYSVVCNGASPTCIGLGGLDVDAAALNRIVFGADGTCGPPFGTGARGMCDVFQRNPPLGTANVVVEYTYSGLGYAARPGGPVPTIRVQLQDLNFNFFFLAGLLGLGQMEIPPMTGTITGEDLSTTF</sequence>
<protein>
    <submittedName>
        <fullName evidence="3">Pilus assembly protein</fullName>
    </submittedName>
</protein>
<proteinExistence type="predicted"/>
<dbReference type="Proteomes" id="UP001320898">
    <property type="component" value="Unassembled WGS sequence"/>
</dbReference>